<comment type="caution">
    <text evidence="1">The sequence shown here is derived from an EMBL/GenBank/DDBJ whole genome shotgun (WGS) entry which is preliminary data.</text>
</comment>
<proteinExistence type="predicted"/>
<name>A0A369NXI0_9ACTN</name>
<sequence>MVATPGAPTTAGVNATTKVGIAKKTMPAPPAAVMTTPEAVSPHDERKRFFALASGAHCWACWATEVTAC</sequence>
<dbReference type="AlphaFoldDB" id="A0A369NXI0"/>
<dbReference type="EMBL" id="PPUT01000018">
    <property type="protein sequence ID" value="RDC43668.1"/>
    <property type="molecule type" value="Genomic_DNA"/>
</dbReference>
<accession>A0A369NXI0</accession>
<reference evidence="1 2" key="1">
    <citation type="journal article" date="2018" name="Elife">
        <title>Discovery and characterization of a prevalent human gut bacterial enzyme sufficient for the inactivation of a family of plant toxins.</title>
        <authorList>
            <person name="Koppel N."/>
            <person name="Bisanz J.E."/>
            <person name="Pandelia M.E."/>
            <person name="Turnbaugh P.J."/>
            <person name="Balskus E.P."/>
        </authorList>
    </citation>
    <scope>NUCLEOTIDE SEQUENCE [LARGE SCALE GENOMIC DNA]</scope>
    <source>
        <strain evidence="1 2">OB21 GAM 11</strain>
    </source>
</reference>
<evidence type="ECO:0000313" key="1">
    <source>
        <dbReference type="EMBL" id="RDC43668.1"/>
    </source>
</evidence>
<dbReference type="Proteomes" id="UP000253805">
    <property type="component" value="Unassembled WGS sequence"/>
</dbReference>
<organism evidence="1 2">
    <name type="scientific">Adlercreutzia equolifaciens subsp. celatus</name>
    <dbReference type="NCBI Taxonomy" id="394340"/>
    <lineage>
        <taxon>Bacteria</taxon>
        <taxon>Bacillati</taxon>
        <taxon>Actinomycetota</taxon>
        <taxon>Coriobacteriia</taxon>
        <taxon>Eggerthellales</taxon>
        <taxon>Eggerthellaceae</taxon>
        <taxon>Adlercreutzia</taxon>
    </lineage>
</organism>
<protein>
    <submittedName>
        <fullName evidence="1">Uncharacterized protein</fullName>
    </submittedName>
</protein>
<gene>
    <name evidence="1" type="ORF">C1850_07615</name>
</gene>
<evidence type="ECO:0000313" key="2">
    <source>
        <dbReference type="Proteomes" id="UP000253805"/>
    </source>
</evidence>